<evidence type="ECO:0000313" key="3">
    <source>
        <dbReference type="Proteomes" id="UP001529510"/>
    </source>
</evidence>
<protein>
    <submittedName>
        <fullName evidence="2">Uncharacterized protein</fullName>
    </submittedName>
</protein>
<reference evidence="2 3" key="1">
    <citation type="submission" date="2024-05" db="EMBL/GenBank/DDBJ databases">
        <title>Genome sequencing and assembly of Indian major carp, Cirrhinus mrigala (Hamilton, 1822).</title>
        <authorList>
            <person name="Mohindra V."/>
            <person name="Chowdhury L.M."/>
            <person name="Lal K."/>
            <person name="Jena J.K."/>
        </authorList>
    </citation>
    <scope>NUCLEOTIDE SEQUENCE [LARGE SCALE GENOMIC DNA]</scope>
    <source>
        <strain evidence="2">CM1030</strain>
        <tissue evidence="2">Blood</tissue>
    </source>
</reference>
<feature type="non-terminal residue" evidence="2">
    <location>
        <position position="1"/>
    </location>
</feature>
<name>A0ABD0N9T8_CIRMR</name>
<evidence type="ECO:0000313" key="2">
    <source>
        <dbReference type="EMBL" id="KAL0158070.1"/>
    </source>
</evidence>
<dbReference type="EMBL" id="JAMKFB020000023">
    <property type="protein sequence ID" value="KAL0158070.1"/>
    <property type="molecule type" value="Genomic_DNA"/>
</dbReference>
<sequence>VRQKPTTKGTVMLGESKALRPPRAAHKRVTNHLLGPSRPPHLQDPYRPSQILTPAKQ</sequence>
<organism evidence="2 3">
    <name type="scientific">Cirrhinus mrigala</name>
    <name type="common">Mrigala</name>
    <dbReference type="NCBI Taxonomy" id="683832"/>
    <lineage>
        <taxon>Eukaryota</taxon>
        <taxon>Metazoa</taxon>
        <taxon>Chordata</taxon>
        <taxon>Craniata</taxon>
        <taxon>Vertebrata</taxon>
        <taxon>Euteleostomi</taxon>
        <taxon>Actinopterygii</taxon>
        <taxon>Neopterygii</taxon>
        <taxon>Teleostei</taxon>
        <taxon>Ostariophysi</taxon>
        <taxon>Cypriniformes</taxon>
        <taxon>Cyprinidae</taxon>
        <taxon>Labeoninae</taxon>
        <taxon>Labeonini</taxon>
        <taxon>Cirrhinus</taxon>
    </lineage>
</organism>
<feature type="non-terminal residue" evidence="2">
    <location>
        <position position="57"/>
    </location>
</feature>
<keyword evidence="3" id="KW-1185">Reference proteome</keyword>
<dbReference type="Proteomes" id="UP001529510">
    <property type="component" value="Unassembled WGS sequence"/>
</dbReference>
<gene>
    <name evidence="2" type="ORF">M9458_046146</name>
</gene>
<feature type="region of interest" description="Disordered" evidence="1">
    <location>
        <begin position="1"/>
        <end position="57"/>
    </location>
</feature>
<evidence type="ECO:0000256" key="1">
    <source>
        <dbReference type="SAM" id="MobiDB-lite"/>
    </source>
</evidence>
<accession>A0ABD0N9T8</accession>
<dbReference type="AlphaFoldDB" id="A0ABD0N9T8"/>
<proteinExistence type="predicted"/>
<comment type="caution">
    <text evidence="2">The sequence shown here is derived from an EMBL/GenBank/DDBJ whole genome shotgun (WGS) entry which is preliminary data.</text>
</comment>